<proteinExistence type="predicted"/>
<dbReference type="GeneID" id="84020898"/>
<gene>
    <name evidence="1" type="ORF">I6G28_05915</name>
</gene>
<dbReference type="InterPro" id="IPR038666">
    <property type="entry name" value="SSP1_head-tail_sf"/>
</dbReference>
<keyword evidence="2" id="KW-1185">Reference proteome</keyword>
<evidence type="ECO:0000313" key="2">
    <source>
        <dbReference type="Proteomes" id="UP000594865"/>
    </source>
</evidence>
<dbReference type="InterPro" id="IPR008767">
    <property type="entry name" value="Phage_SPP1_head-tail_adaptor"/>
</dbReference>
<protein>
    <submittedName>
        <fullName evidence="1">Phage head closure protein</fullName>
    </submittedName>
</protein>
<dbReference type="Pfam" id="PF05521">
    <property type="entry name" value="Phage_HCP"/>
    <property type="match status" value="1"/>
</dbReference>
<dbReference type="AlphaFoldDB" id="A0A7T3BKM0"/>
<dbReference type="Proteomes" id="UP000594865">
    <property type="component" value="Chromosome"/>
</dbReference>
<name>A0A7T3BKM0_NEICI</name>
<reference evidence="1 2" key="1">
    <citation type="submission" date="2020-12" db="EMBL/GenBank/DDBJ databases">
        <title>FDA dAtabase for Regulatory Grade micrObial Sequences (FDA-ARGOS): Supporting development and validation of Infectious Disease Dx tests.</title>
        <authorList>
            <person name="Sproer C."/>
            <person name="Gronow S."/>
            <person name="Severitt S."/>
            <person name="Schroder I."/>
            <person name="Tallon L."/>
            <person name="Sadzewicz L."/>
            <person name="Zhao X."/>
            <person name="Boylan J."/>
            <person name="Ott S."/>
            <person name="Bowen H."/>
            <person name="Vavikolanu K."/>
            <person name="Mehta A."/>
            <person name="Aluvathingal J."/>
            <person name="Nadendla S."/>
            <person name="Lowell S."/>
            <person name="Myers T."/>
            <person name="Yan Y."/>
            <person name="Sichtig H."/>
        </authorList>
    </citation>
    <scope>NUCLEOTIDE SEQUENCE [LARGE SCALE GENOMIC DNA]</scope>
    <source>
        <strain evidence="1 2">FDAARGOS_871</strain>
    </source>
</reference>
<dbReference type="EMBL" id="CP065726">
    <property type="protein sequence ID" value="QPT37474.1"/>
    <property type="molecule type" value="Genomic_DNA"/>
</dbReference>
<evidence type="ECO:0000313" key="1">
    <source>
        <dbReference type="EMBL" id="QPT37474.1"/>
    </source>
</evidence>
<organism evidence="1 2">
    <name type="scientific">Neisseria cinerea</name>
    <dbReference type="NCBI Taxonomy" id="483"/>
    <lineage>
        <taxon>Bacteria</taxon>
        <taxon>Pseudomonadati</taxon>
        <taxon>Pseudomonadota</taxon>
        <taxon>Betaproteobacteria</taxon>
        <taxon>Neisseriales</taxon>
        <taxon>Neisseriaceae</taxon>
        <taxon>Neisseria</taxon>
    </lineage>
</organism>
<dbReference type="Gene3D" id="2.40.10.270">
    <property type="entry name" value="Bacteriophage SPP1 head-tail adaptor protein"/>
    <property type="match status" value="1"/>
</dbReference>
<sequence length="110" mass="12578">MKAGQLRHRVEILRRVKEKDKSGATVMVWRPLCKVWADVRHVSGSETMRHDVLTASVRASVRIRWRTGVSADMRVKTGNGVYVIRAAIPDLRRREFLDLICESLPDESGH</sequence>
<dbReference type="RefSeq" id="WP_111726721.1">
    <property type="nucleotide sequence ID" value="NZ_CP065726.1"/>
</dbReference>
<dbReference type="NCBIfam" id="TIGR01563">
    <property type="entry name" value="gp16_SPP1"/>
    <property type="match status" value="1"/>
</dbReference>
<accession>A0A7T3BKM0</accession>